<accession>A0A5B0RTJ5</accession>
<reference evidence="2 3" key="1">
    <citation type="submission" date="2019-05" db="EMBL/GenBank/DDBJ databases">
        <title>Emergence of the Ug99 lineage of the wheat stem rust pathogen through somatic hybridization.</title>
        <authorList>
            <person name="Li F."/>
            <person name="Upadhyaya N.M."/>
            <person name="Sperschneider J."/>
            <person name="Matny O."/>
            <person name="Nguyen-Phuc H."/>
            <person name="Mago R."/>
            <person name="Raley C."/>
            <person name="Miller M.E."/>
            <person name="Silverstein K.A.T."/>
            <person name="Henningsen E."/>
            <person name="Hirsch C.D."/>
            <person name="Visser B."/>
            <person name="Pretorius Z.A."/>
            <person name="Steffenson B.J."/>
            <person name="Schwessinger B."/>
            <person name="Dodds P.N."/>
            <person name="Figueroa M."/>
        </authorList>
    </citation>
    <scope>NUCLEOTIDE SEQUENCE [LARGE SCALE GENOMIC DNA]</scope>
    <source>
        <strain evidence="2 3">Ug99</strain>
    </source>
</reference>
<gene>
    <name evidence="2" type="ORF">PGTUg99_000362</name>
</gene>
<feature type="region of interest" description="Disordered" evidence="1">
    <location>
        <begin position="30"/>
        <end position="55"/>
    </location>
</feature>
<organism evidence="2 3">
    <name type="scientific">Puccinia graminis f. sp. tritici</name>
    <dbReference type="NCBI Taxonomy" id="56615"/>
    <lineage>
        <taxon>Eukaryota</taxon>
        <taxon>Fungi</taxon>
        <taxon>Dikarya</taxon>
        <taxon>Basidiomycota</taxon>
        <taxon>Pucciniomycotina</taxon>
        <taxon>Pucciniomycetes</taxon>
        <taxon>Pucciniales</taxon>
        <taxon>Pucciniaceae</taxon>
        <taxon>Puccinia</taxon>
    </lineage>
</organism>
<dbReference type="Proteomes" id="UP000325313">
    <property type="component" value="Unassembled WGS sequence"/>
</dbReference>
<evidence type="ECO:0000256" key="1">
    <source>
        <dbReference type="SAM" id="MobiDB-lite"/>
    </source>
</evidence>
<dbReference type="EMBL" id="VDEP01000138">
    <property type="protein sequence ID" value="KAA1128907.1"/>
    <property type="molecule type" value="Genomic_DNA"/>
</dbReference>
<sequence>MGSEQAAYTTDVRPALARNLTAVRIVNDHPAPNELMGRDEPRLGSSTSPVGRDTEGITLADLPRAMEAEQFREQQKPLPTQVATLSELSALESVIVKHVAALTLLVRAQLSRTIPHWTNCWKLSRLGRVTSGANCSRW</sequence>
<evidence type="ECO:0000313" key="3">
    <source>
        <dbReference type="Proteomes" id="UP000325313"/>
    </source>
</evidence>
<protein>
    <submittedName>
        <fullName evidence="2">Uncharacterized protein</fullName>
    </submittedName>
</protein>
<dbReference type="AlphaFoldDB" id="A0A5B0RTJ5"/>
<name>A0A5B0RTJ5_PUCGR</name>
<evidence type="ECO:0000313" key="2">
    <source>
        <dbReference type="EMBL" id="KAA1128907.1"/>
    </source>
</evidence>
<comment type="caution">
    <text evidence="2">The sequence shown here is derived from an EMBL/GenBank/DDBJ whole genome shotgun (WGS) entry which is preliminary data.</text>
</comment>
<proteinExistence type="predicted"/>